<feature type="compositionally biased region" description="Gly residues" evidence="1">
    <location>
        <begin position="59"/>
        <end position="72"/>
    </location>
</feature>
<keyword evidence="3" id="KW-1185">Reference proteome</keyword>
<reference evidence="2 3" key="1">
    <citation type="journal article" date="2018" name="Nat. Ecol. Evol.">
        <title>Shark genomes provide insights into elasmobranch evolution and the origin of vertebrates.</title>
        <authorList>
            <person name="Hara Y"/>
            <person name="Yamaguchi K"/>
            <person name="Onimaru K"/>
            <person name="Kadota M"/>
            <person name="Koyanagi M"/>
            <person name="Keeley SD"/>
            <person name="Tatsumi K"/>
            <person name="Tanaka K"/>
            <person name="Motone F"/>
            <person name="Kageyama Y"/>
            <person name="Nozu R"/>
            <person name="Adachi N"/>
            <person name="Nishimura O"/>
            <person name="Nakagawa R"/>
            <person name="Tanegashima C"/>
            <person name="Kiyatake I"/>
            <person name="Matsumoto R"/>
            <person name="Murakumo K"/>
            <person name="Nishida K"/>
            <person name="Terakita A"/>
            <person name="Kuratani S"/>
            <person name="Sato K"/>
            <person name="Hyodo S Kuraku.S."/>
        </authorList>
    </citation>
    <scope>NUCLEOTIDE SEQUENCE [LARGE SCALE GENOMIC DNA]</scope>
</reference>
<accession>A0A401SKI3</accession>
<gene>
    <name evidence="2" type="ORF">chiPu_0009358</name>
</gene>
<evidence type="ECO:0000256" key="1">
    <source>
        <dbReference type="SAM" id="MobiDB-lite"/>
    </source>
</evidence>
<dbReference type="AlphaFoldDB" id="A0A401SKI3"/>
<sequence length="182" mass="19111">MAFKNNWEGAAGRCAVLGRSDQRAEHLSADPPTCALCPTLATSPALIDIRANQSEHAGETGGLHDVGGAGEGGSREQALQDGGRAAGVGGGEEPAVVLLNRAWPPLNELRNQYQTLKACSKRNVQERLTNLALLGRLFENIHPFNRQSSFGLCAGANGLGSFCTLTAGSLRKRLTGCEKTGD</sequence>
<name>A0A401SKI3_CHIPU</name>
<evidence type="ECO:0000313" key="3">
    <source>
        <dbReference type="Proteomes" id="UP000287033"/>
    </source>
</evidence>
<comment type="caution">
    <text evidence="2">The sequence shown here is derived from an EMBL/GenBank/DDBJ whole genome shotgun (WGS) entry which is preliminary data.</text>
</comment>
<feature type="region of interest" description="Disordered" evidence="1">
    <location>
        <begin position="56"/>
        <end position="86"/>
    </location>
</feature>
<protein>
    <submittedName>
        <fullName evidence="2">Uncharacterized protein</fullName>
    </submittedName>
</protein>
<dbReference type="EMBL" id="BEZZ01000331">
    <property type="protein sequence ID" value="GCC30904.1"/>
    <property type="molecule type" value="Genomic_DNA"/>
</dbReference>
<evidence type="ECO:0000313" key="2">
    <source>
        <dbReference type="EMBL" id="GCC30904.1"/>
    </source>
</evidence>
<organism evidence="2 3">
    <name type="scientific">Chiloscyllium punctatum</name>
    <name type="common">Brownbanded bambooshark</name>
    <name type="synonym">Hemiscyllium punctatum</name>
    <dbReference type="NCBI Taxonomy" id="137246"/>
    <lineage>
        <taxon>Eukaryota</taxon>
        <taxon>Metazoa</taxon>
        <taxon>Chordata</taxon>
        <taxon>Craniata</taxon>
        <taxon>Vertebrata</taxon>
        <taxon>Chondrichthyes</taxon>
        <taxon>Elasmobranchii</taxon>
        <taxon>Galeomorphii</taxon>
        <taxon>Galeoidea</taxon>
        <taxon>Orectolobiformes</taxon>
        <taxon>Hemiscylliidae</taxon>
        <taxon>Chiloscyllium</taxon>
    </lineage>
</organism>
<dbReference type="Proteomes" id="UP000287033">
    <property type="component" value="Unassembled WGS sequence"/>
</dbReference>
<proteinExistence type="predicted"/>